<keyword evidence="4" id="KW-0723">Serine/threonine-protein kinase</keyword>
<evidence type="ECO:0000256" key="4">
    <source>
        <dbReference type="ARBA" id="ARBA00022527"/>
    </source>
</evidence>
<evidence type="ECO:0000256" key="10">
    <source>
        <dbReference type="ARBA" id="ARBA00022843"/>
    </source>
</evidence>
<evidence type="ECO:0000256" key="12">
    <source>
        <dbReference type="ARBA" id="ARBA00023163"/>
    </source>
</evidence>
<evidence type="ECO:0000256" key="14">
    <source>
        <dbReference type="ARBA" id="ARBA00047899"/>
    </source>
</evidence>
<feature type="domain" description="Protein kinase" evidence="19">
    <location>
        <begin position="349"/>
        <end position="677"/>
    </location>
</feature>
<feature type="compositionally biased region" description="Basic and acidic residues" evidence="18">
    <location>
        <begin position="981"/>
        <end position="991"/>
    </location>
</feature>
<dbReference type="GO" id="GO:0005654">
    <property type="term" value="C:nucleoplasm"/>
    <property type="evidence" value="ECO:0007669"/>
    <property type="project" value="UniProtKB-ARBA"/>
</dbReference>
<dbReference type="InterPro" id="IPR050494">
    <property type="entry name" value="Ser_Thr_dual-spec_kinase"/>
</dbReference>
<dbReference type="SMART" id="SM00220">
    <property type="entry name" value="S_TKc"/>
    <property type="match status" value="1"/>
</dbReference>
<evidence type="ECO:0000256" key="5">
    <source>
        <dbReference type="ARBA" id="ARBA00022553"/>
    </source>
</evidence>
<keyword evidence="8 20" id="KW-0418">Kinase</keyword>
<evidence type="ECO:0000256" key="8">
    <source>
        <dbReference type="ARBA" id="ARBA00022777"/>
    </source>
</evidence>
<dbReference type="PANTHER" id="PTHR24058">
    <property type="entry name" value="DUAL SPECIFICITY PROTEIN KINASE"/>
    <property type="match status" value="1"/>
</dbReference>
<dbReference type="PROSITE" id="PS50011">
    <property type="entry name" value="PROTEIN_KINASE_DOM"/>
    <property type="match status" value="1"/>
</dbReference>
<dbReference type="Gene3D" id="1.10.510.10">
    <property type="entry name" value="Transferase(Phosphotransferase) domain 1"/>
    <property type="match status" value="1"/>
</dbReference>
<comment type="catalytic activity">
    <reaction evidence="15">
        <text>L-seryl-[protein] + ATP = O-phospho-L-seryl-[protein] + ADP + H(+)</text>
        <dbReference type="Rhea" id="RHEA:17989"/>
        <dbReference type="Rhea" id="RHEA-COMP:9863"/>
        <dbReference type="Rhea" id="RHEA-COMP:11604"/>
        <dbReference type="ChEBI" id="CHEBI:15378"/>
        <dbReference type="ChEBI" id="CHEBI:29999"/>
        <dbReference type="ChEBI" id="CHEBI:30616"/>
        <dbReference type="ChEBI" id="CHEBI:83421"/>
        <dbReference type="ChEBI" id="CHEBI:456216"/>
        <dbReference type="EC" id="2.7.11.1"/>
    </reaction>
</comment>
<evidence type="ECO:0000259" key="19">
    <source>
        <dbReference type="PROSITE" id="PS50011"/>
    </source>
</evidence>
<dbReference type="GO" id="GO:0004713">
    <property type="term" value="F:protein tyrosine kinase activity"/>
    <property type="evidence" value="ECO:0007669"/>
    <property type="project" value="TreeGrafter"/>
</dbReference>
<keyword evidence="3" id="KW-1017">Isopeptide bond</keyword>
<keyword evidence="20" id="KW-0371">Homeobox</keyword>
<keyword evidence="20" id="KW-0238">DNA-binding</keyword>
<feature type="region of interest" description="Disordered" evidence="18">
    <location>
        <begin position="257"/>
        <end position="331"/>
    </location>
</feature>
<keyword evidence="7 17" id="KW-0547">Nucleotide-binding</keyword>
<evidence type="ECO:0000256" key="2">
    <source>
        <dbReference type="ARBA" id="ARBA00012513"/>
    </source>
</evidence>
<evidence type="ECO:0000256" key="16">
    <source>
        <dbReference type="ARBA" id="ARBA00061380"/>
    </source>
</evidence>
<feature type="compositionally biased region" description="Polar residues" evidence="18">
    <location>
        <begin position="275"/>
        <end position="286"/>
    </location>
</feature>
<evidence type="ECO:0000313" key="20">
    <source>
        <dbReference type="EMBL" id="GFS36806.1"/>
    </source>
</evidence>
<dbReference type="InterPro" id="IPR017441">
    <property type="entry name" value="Protein_kinase_ATP_BS"/>
</dbReference>
<dbReference type="Gene3D" id="3.30.200.20">
    <property type="entry name" value="Phosphorylase Kinase, domain 1"/>
    <property type="match status" value="1"/>
</dbReference>
<dbReference type="SUPFAM" id="SSF56112">
    <property type="entry name" value="Protein kinase-like (PK-like)"/>
    <property type="match status" value="1"/>
</dbReference>
<feature type="region of interest" description="Disordered" evidence="18">
    <location>
        <begin position="942"/>
        <end position="1000"/>
    </location>
</feature>
<evidence type="ECO:0000256" key="3">
    <source>
        <dbReference type="ARBA" id="ARBA00022499"/>
    </source>
</evidence>
<keyword evidence="21" id="KW-1185">Reference proteome</keyword>
<keyword evidence="10" id="KW-0832">Ubl conjugation</keyword>
<accession>A0A8X6I9I7</accession>
<feature type="binding site" evidence="17">
    <location>
        <position position="378"/>
    </location>
    <ligand>
        <name>ATP</name>
        <dbReference type="ChEBI" id="CHEBI:30616"/>
    </ligand>
</feature>
<dbReference type="GO" id="GO:0005737">
    <property type="term" value="C:cytoplasm"/>
    <property type="evidence" value="ECO:0007669"/>
    <property type="project" value="UniProtKB-ARBA"/>
</dbReference>
<dbReference type="GO" id="GO:0004674">
    <property type="term" value="F:protein serine/threonine kinase activity"/>
    <property type="evidence" value="ECO:0007669"/>
    <property type="project" value="UniProtKB-KW"/>
</dbReference>
<evidence type="ECO:0000256" key="15">
    <source>
        <dbReference type="ARBA" id="ARBA00048679"/>
    </source>
</evidence>
<evidence type="ECO:0000256" key="13">
    <source>
        <dbReference type="ARBA" id="ARBA00023242"/>
    </source>
</evidence>
<comment type="caution">
    <text evidence="20">The sequence shown here is derived from an EMBL/GenBank/DDBJ whole genome shotgun (WGS) entry which is preliminary data.</text>
</comment>
<dbReference type="Proteomes" id="UP000887013">
    <property type="component" value="Unassembled WGS sequence"/>
</dbReference>
<keyword evidence="5" id="KW-0597">Phosphoprotein</keyword>
<dbReference type="EMBL" id="BMAW01088834">
    <property type="protein sequence ID" value="GFS36806.1"/>
    <property type="molecule type" value="Genomic_DNA"/>
</dbReference>
<keyword evidence="9 17" id="KW-0067">ATP-binding</keyword>
<sequence>MYLCWFVRCNAVTSRKENDSFDEIRKRVMFHCGLPKKHAVKLMAILTELMIFTSFMVGDIQVESAKNHRFKITETACCTSNRSSLNVFTQYGILFRRRTKCPIRDWKWWGYSKNTEFMCVRVDPNWRGIIEIKAGETVKEFSYEGMNYITTQRASSRSCVEYGNPHQDNDITSTSNFADVGVLNYVVEASSNSSIASFPASSTSARTKASAQIPVIPNVLRSGTRLHDGYQHRYSLKRKADNALDALPVILVQSRDNQGIDNQSHSQRVQVQRSNDVQNQQQTSQLQKHEGEQNHHQSTQRLQFHKHRPKNSSNGNGVFQNSTKTSSSGGEGDYHLVQHEVLYSANYQYEVLEFLGRGTFGQVVKCWKKGTNDIVAIKILKNHPSYARQGQIEVGILTRLSQEDADEYNFVRAFECFTHKSHTCLVFEMLEQNLYDFLKQNKFSPLALKCIRPILIQVLTALLKLKQLGLIHADLKPENIMLVNPKNQPLRVKVIDFGSASHVSKTVCSTYLQSRYYRAPEIILGLPFREAIDMWSLGCVIAELFLGWPLYPGSSEYDQIRYISQTQGLPAEHMLNNATKTNRFFYRESDTNYPFWRLKTPEEHEAETNVKSKEARKYIFNCLDDMAQVNVPNDLDGGELAAEKIDRREFIDLLKRMLTLDQDRRITPSEALNHNFANMSHLLDYGHCENVKEAVRLNEACKRHKRNCDLNSNQIPIVAGFAPSNNGVALLQSQRINIPQHQTSARANGAPVVNNSIYGSSQSRAADPFQHIGPSLCVSSILCPPYQSLNSPAKHVVPVVAAQAAQPPALQIPQSLLTQVGAQQYVPVSVVEQNGRQMLFTNTLQPEWPGNRQMFVPSWQPRPFQQPVIPETEAWGRPLVLERATLLPEQPSLIPVEVHDTAVYNHLRESNQLNSLLPPQGTSTTTNLSQPWTIMPAPAPFAAAASTQQHRHLQQAPSSHRVLSKNSSSTHSTPTKRPAKAIREREIDHHYSPARKRLKESNSVKFQVPMSTLNGYISNPVIQAKPLPNQTVHWTSQNSKPLLKNGSRISNVCDREVSEPPIIICDTPSPAVSVITISSDSEDEVDPVVITPEKKNAKMAASHNVINVATTCDSVIPLTPDNHGYCNIKYYPEHPTNTQLNSNFKGQPKPNQVCVTVFDSDSDDQNSPVKNHMAVATKVIKPEPQKENSKSNICQKKRILSQANLYHQNCQLSNGSVVHTKQEIITEDDLNISHSSLASTQPQASSVSVTIPTLLSGRYSGNYSKHNDLCLMTHFCGREQKSSIIIENGDQMSNSDDLVRQLPTTLQGSPVSHISQPLYLTTSQADMYRDFCRSTVSSNLSQPTYISTQSEKYILTAAEHSASNSFAATQLPVPPPAHHHTNRTTITSSIPYSGTSSHPLPAHMQPATVGASSTLVPTSALPLVSFPTTLPQAPGSALCAYTMSGGSPVKPQFHIYC</sequence>
<reference evidence="20" key="1">
    <citation type="submission" date="2020-08" db="EMBL/GenBank/DDBJ databases">
        <title>Multicomponent nature underlies the extraordinary mechanical properties of spider dragline silk.</title>
        <authorList>
            <person name="Kono N."/>
            <person name="Nakamura H."/>
            <person name="Mori M."/>
            <person name="Yoshida Y."/>
            <person name="Ohtoshi R."/>
            <person name="Malay A.D."/>
            <person name="Moran D.A.P."/>
            <person name="Tomita M."/>
            <person name="Numata K."/>
            <person name="Arakawa K."/>
        </authorList>
    </citation>
    <scope>NUCLEOTIDE SEQUENCE</scope>
</reference>
<evidence type="ECO:0000256" key="1">
    <source>
        <dbReference type="ARBA" id="ARBA00004123"/>
    </source>
</evidence>
<dbReference type="InterPro" id="IPR008271">
    <property type="entry name" value="Ser/Thr_kinase_AS"/>
</dbReference>
<name>A0A8X6I9I7_NEPPI</name>
<dbReference type="PROSITE" id="PS00107">
    <property type="entry name" value="PROTEIN_KINASE_ATP"/>
    <property type="match status" value="1"/>
</dbReference>
<dbReference type="InterPro" id="IPR000719">
    <property type="entry name" value="Prot_kinase_dom"/>
</dbReference>
<dbReference type="PANTHER" id="PTHR24058:SF17">
    <property type="entry name" value="HOMEODOMAIN INTERACTING PROTEIN KINASE, ISOFORM D"/>
    <property type="match status" value="1"/>
</dbReference>
<comment type="subcellular location">
    <subcellularLocation>
        <location evidence="1">Nucleus</location>
    </subcellularLocation>
</comment>
<proteinExistence type="inferred from homology"/>
<evidence type="ECO:0000313" key="21">
    <source>
        <dbReference type="Proteomes" id="UP000887013"/>
    </source>
</evidence>
<dbReference type="Pfam" id="PF00069">
    <property type="entry name" value="Pkinase"/>
    <property type="match status" value="1"/>
</dbReference>
<dbReference type="GO" id="GO:0003677">
    <property type="term" value="F:DNA binding"/>
    <property type="evidence" value="ECO:0007669"/>
    <property type="project" value="UniProtKB-KW"/>
</dbReference>
<keyword evidence="13" id="KW-0539">Nucleus</keyword>
<feature type="compositionally biased region" description="Polar residues" evidence="18">
    <location>
        <begin position="311"/>
        <end position="328"/>
    </location>
</feature>
<feature type="compositionally biased region" description="Low complexity" evidence="18">
    <location>
        <begin position="263"/>
        <end position="274"/>
    </location>
</feature>
<dbReference type="FunFam" id="1.10.510.10:FF:000029">
    <property type="entry name" value="Homeodomain-interacting protein kinase 2 isoform 1"/>
    <property type="match status" value="1"/>
</dbReference>
<keyword evidence="12" id="KW-0804">Transcription</keyword>
<evidence type="ECO:0000256" key="17">
    <source>
        <dbReference type="PROSITE-ProRule" id="PRU10141"/>
    </source>
</evidence>
<keyword evidence="11" id="KW-0805">Transcription regulation</keyword>
<evidence type="ECO:0000256" key="18">
    <source>
        <dbReference type="SAM" id="MobiDB-lite"/>
    </source>
</evidence>
<evidence type="ECO:0000256" key="9">
    <source>
        <dbReference type="ARBA" id="ARBA00022840"/>
    </source>
</evidence>
<feature type="compositionally biased region" description="Polar residues" evidence="18">
    <location>
        <begin position="964"/>
        <end position="975"/>
    </location>
</feature>
<dbReference type="PROSITE" id="PS00108">
    <property type="entry name" value="PROTEIN_KINASE_ST"/>
    <property type="match status" value="1"/>
</dbReference>
<comment type="catalytic activity">
    <reaction evidence="14">
        <text>L-threonyl-[protein] + ATP = O-phospho-L-threonyl-[protein] + ADP + H(+)</text>
        <dbReference type="Rhea" id="RHEA:46608"/>
        <dbReference type="Rhea" id="RHEA-COMP:11060"/>
        <dbReference type="Rhea" id="RHEA-COMP:11605"/>
        <dbReference type="ChEBI" id="CHEBI:15378"/>
        <dbReference type="ChEBI" id="CHEBI:30013"/>
        <dbReference type="ChEBI" id="CHEBI:30616"/>
        <dbReference type="ChEBI" id="CHEBI:61977"/>
        <dbReference type="ChEBI" id="CHEBI:456216"/>
        <dbReference type="EC" id="2.7.11.1"/>
    </reaction>
</comment>
<gene>
    <name evidence="20" type="primary">Hipk2</name>
    <name evidence="20" type="ORF">NPIL_480651</name>
</gene>
<dbReference type="OrthoDB" id="10030361at2759"/>
<protein>
    <recommendedName>
        <fullName evidence="2">non-specific serine/threonine protein kinase</fullName>
        <ecNumber evidence="2">2.7.11.1</ecNumber>
    </recommendedName>
</protein>
<dbReference type="CDD" id="cd14211">
    <property type="entry name" value="STKc_HIPK"/>
    <property type="match status" value="1"/>
</dbReference>
<organism evidence="20 21">
    <name type="scientific">Nephila pilipes</name>
    <name type="common">Giant wood spider</name>
    <name type="synonym">Nephila maculata</name>
    <dbReference type="NCBI Taxonomy" id="299642"/>
    <lineage>
        <taxon>Eukaryota</taxon>
        <taxon>Metazoa</taxon>
        <taxon>Ecdysozoa</taxon>
        <taxon>Arthropoda</taxon>
        <taxon>Chelicerata</taxon>
        <taxon>Arachnida</taxon>
        <taxon>Araneae</taxon>
        <taxon>Araneomorphae</taxon>
        <taxon>Entelegynae</taxon>
        <taxon>Araneoidea</taxon>
        <taxon>Nephilidae</taxon>
        <taxon>Nephila</taxon>
    </lineage>
</organism>
<evidence type="ECO:0000256" key="6">
    <source>
        <dbReference type="ARBA" id="ARBA00022679"/>
    </source>
</evidence>
<dbReference type="FunFam" id="3.30.200.20:FF:000022">
    <property type="entry name" value="Homeodomain-interacting protein kinase 2 isoform 1"/>
    <property type="match status" value="1"/>
</dbReference>
<dbReference type="InterPro" id="IPR011009">
    <property type="entry name" value="Kinase-like_dom_sf"/>
</dbReference>
<dbReference type="GO" id="GO:0005524">
    <property type="term" value="F:ATP binding"/>
    <property type="evidence" value="ECO:0007669"/>
    <property type="project" value="UniProtKB-UniRule"/>
</dbReference>
<keyword evidence="6" id="KW-0808">Transferase</keyword>
<dbReference type="EC" id="2.7.11.1" evidence="2"/>
<comment type="similarity">
    <text evidence="16">Belongs to the protein kinase superfamily. CMGC Ser/Thr protein kinase family. HIPK subfamily.</text>
</comment>
<evidence type="ECO:0000256" key="7">
    <source>
        <dbReference type="ARBA" id="ARBA00022741"/>
    </source>
</evidence>
<evidence type="ECO:0000256" key="11">
    <source>
        <dbReference type="ARBA" id="ARBA00023015"/>
    </source>
</evidence>